<dbReference type="EMBL" id="BGPR01041755">
    <property type="protein sequence ID" value="GBO18100.1"/>
    <property type="molecule type" value="Genomic_DNA"/>
</dbReference>
<proteinExistence type="predicted"/>
<keyword evidence="3" id="KW-1185">Reference proteome</keyword>
<accession>A0A4Y2V2I4</accession>
<name>A0A4Y2V2I4_ARAVE</name>
<reference evidence="2 3" key="1">
    <citation type="journal article" date="2019" name="Sci. Rep.">
        <title>Orb-weaving spider Araneus ventricosus genome elucidates the spidroin gene catalogue.</title>
        <authorList>
            <person name="Kono N."/>
            <person name="Nakamura H."/>
            <person name="Ohtoshi R."/>
            <person name="Moran D.A.P."/>
            <person name="Shinohara A."/>
            <person name="Yoshida Y."/>
            <person name="Fujiwara M."/>
            <person name="Mori M."/>
            <person name="Tomita M."/>
            <person name="Arakawa K."/>
        </authorList>
    </citation>
    <scope>NUCLEOTIDE SEQUENCE [LARGE SCALE GENOMIC DNA]</scope>
</reference>
<sequence length="108" mass="12142">FFKAWRNWYNIASAYEKEGRGDLVARSRPRDRRAAGPKPDSTEDPSCMVPAARQIIRSGQTPSRWCGAEAWREGASSGVVLVIRPWLKITRSVLNSPRVASERDVNIT</sequence>
<protein>
    <submittedName>
        <fullName evidence="2">Uncharacterized protein</fullName>
    </submittedName>
</protein>
<comment type="caution">
    <text evidence="2">The sequence shown here is derived from an EMBL/GenBank/DDBJ whole genome shotgun (WGS) entry which is preliminary data.</text>
</comment>
<organism evidence="2 3">
    <name type="scientific">Araneus ventricosus</name>
    <name type="common">Orbweaver spider</name>
    <name type="synonym">Epeira ventricosa</name>
    <dbReference type="NCBI Taxonomy" id="182803"/>
    <lineage>
        <taxon>Eukaryota</taxon>
        <taxon>Metazoa</taxon>
        <taxon>Ecdysozoa</taxon>
        <taxon>Arthropoda</taxon>
        <taxon>Chelicerata</taxon>
        <taxon>Arachnida</taxon>
        <taxon>Araneae</taxon>
        <taxon>Araneomorphae</taxon>
        <taxon>Entelegynae</taxon>
        <taxon>Araneoidea</taxon>
        <taxon>Araneidae</taxon>
        <taxon>Araneus</taxon>
    </lineage>
</organism>
<feature type="region of interest" description="Disordered" evidence="1">
    <location>
        <begin position="23"/>
        <end position="46"/>
    </location>
</feature>
<evidence type="ECO:0000313" key="3">
    <source>
        <dbReference type="Proteomes" id="UP000499080"/>
    </source>
</evidence>
<gene>
    <name evidence="2" type="ORF">AVEN_46662_1</name>
</gene>
<dbReference type="Proteomes" id="UP000499080">
    <property type="component" value="Unassembled WGS sequence"/>
</dbReference>
<evidence type="ECO:0000256" key="1">
    <source>
        <dbReference type="SAM" id="MobiDB-lite"/>
    </source>
</evidence>
<evidence type="ECO:0000313" key="2">
    <source>
        <dbReference type="EMBL" id="GBO18100.1"/>
    </source>
</evidence>
<feature type="non-terminal residue" evidence="2">
    <location>
        <position position="1"/>
    </location>
</feature>
<dbReference type="AlphaFoldDB" id="A0A4Y2V2I4"/>